<evidence type="ECO:0000256" key="1">
    <source>
        <dbReference type="SAM" id="Phobius"/>
    </source>
</evidence>
<dbReference type="Proteomes" id="UP000277582">
    <property type="component" value="Unassembled WGS sequence"/>
</dbReference>
<evidence type="ECO:0000313" key="4">
    <source>
        <dbReference type="Proteomes" id="UP000277582"/>
    </source>
</evidence>
<protein>
    <submittedName>
        <fullName evidence="2">DUF2975 domain-containing protein</fullName>
    </submittedName>
</protein>
<evidence type="ECO:0000313" key="2">
    <source>
        <dbReference type="EMBL" id="RSN71490.1"/>
    </source>
</evidence>
<keyword evidence="1" id="KW-1133">Transmembrane helix</keyword>
<feature type="transmembrane region" description="Helical" evidence="1">
    <location>
        <begin position="45"/>
        <end position="65"/>
    </location>
</feature>
<dbReference type="Proteomes" id="UP000316217">
    <property type="component" value="Unassembled WGS sequence"/>
</dbReference>
<feature type="transmembrane region" description="Helical" evidence="1">
    <location>
        <begin position="20"/>
        <end position="39"/>
    </location>
</feature>
<keyword evidence="1" id="KW-0472">Membrane</keyword>
<evidence type="ECO:0000313" key="5">
    <source>
        <dbReference type="Proteomes" id="UP000316217"/>
    </source>
</evidence>
<comment type="caution">
    <text evidence="2">The sequence shown here is derived from an EMBL/GenBank/DDBJ whole genome shotgun (WGS) entry which is preliminary data.</text>
</comment>
<reference evidence="3 5" key="2">
    <citation type="journal article" date="2019" name="Nat. Microbiol.">
        <title>Wide diversity of methane and short-chain alkane metabolisms in uncultured archaea.</title>
        <authorList>
            <person name="Borrel G."/>
            <person name="Adam P.S."/>
            <person name="McKay L.J."/>
            <person name="Chen L.X."/>
            <person name="Sierra-Garcia I.N."/>
            <person name="Sieber C.M."/>
            <person name="Letourneur Q."/>
            <person name="Ghozlane A."/>
            <person name="Andersen G.L."/>
            <person name="Li W.J."/>
            <person name="Hallam S.J."/>
            <person name="Muyzer G."/>
            <person name="de Oliveira V.M."/>
            <person name="Inskeep W.P."/>
            <person name="Banfield J.F."/>
            <person name="Gribaldo S."/>
        </authorList>
    </citation>
    <scope>NUCLEOTIDE SEQUENCE [LARGE SCALE GENOMIC DNA]</scope>
    <source>
        <strain evidence="3">NM4</strain>
    </source>
</reference>
<dbReference type="AlphaFoldDB" id="A0A429GCD8"/>
<accession>A0A429GCD8</accession>
<evidence type="ECO:0000313" key="3">
    <source>
        <dbReference type="EMBL" id="RZN61968.1"/>
    </source>
</evidence>
<organism evidence="2 4">
    <name type="scientific">Candidatus Methanodesulfokora washburnensis</name>
    <dbReference type="NCBI Taxonomy" id="2478471"/>
    <lineage>
        <taxon>Archaea</taxon>
        <taxon>Thermoproteota</taxon>
        <taxon>Candidatus Korarchaeia</taxon>
        <taxon>Candidatus Korarchaeia incertae sedis</taxon>
        <taxon>Candidatus Methanodesulfokora</taxon>
    </lineage>
</organism>
<dbReference type="RefSeq" id="WP_125672945.1">
    <property type="nucleotide sequence ID" value="NZ_RCOS01000174.1"/>
</dbReference>
<dbReference type="EMBL" id="RCOS01000174">
    <property type="protein sequence ID" value="RSN71490.1"/>
    <property type="molecule type" value="Genomic_DNA"/>
</dbReference>
<keyword evidence="1" id="KW-0812">Transmembrane</keyword>
<keyword evidence="4" id="KW-1185">Reference proteome</keyword>
<gene>
    <name evidence="2" type="ORF">D6D85_15920</name>
    <name evidence="3" type="ORF">EF810_03895</name>
</gene>
<reference evidence="2 4" key="1">
    <citation type="submission" date="2018-10" db="EMBL/GenBank/DDBJ databases">
        <title>Co-occurring genomic capacity for anaerobic methane metabolism and dissimilatory sulfite reduction discovered in the Korarchaeota.</title>
        <authorList>
            <person name="Mckay L.J."/>
            <person name="Dlakic M."/>
            <person name="Fields M.W."/>
            <person name="Delmont T.O."/>
            <person name="Eren A.M."/>
            <person name="Jay Z.J."/>
            <person name="Klingelsmith K.B."/>
            <person name="Rusch D.B."/>
            <person name="Inskeep W.P."/>
        </authorList>
    </citation>
    <scope>NUCLEOTIDE SEQUENCE [LARGE SCALE GENOMIC DNA]</scope>
    <source>
        <strain evidence="2 4">MDKW</strain>
    </source>
</reference>
<proteinExistence type="predicted"/>
<name>A0A429GCD8_9CREN</name>
<sequence>MVAGGRSRKKEDNWLDKNWWAVAALIFFLVPCIVFPPLIFSFLFLLVYVGIIIGLLAFFLSLTYIGAKIDEMRDKGNTVPAIPYSGSHERRPRRSERAVLEDTKIMIRKVDRRRGIKKEAYMRKRRIEVTREVNDLDILTEPEEDKVDFSNLWRPSRHKKDEGG</sequence>
<dbReference type="EMBL" id="RXII01000061">
    <property type="protein sequence ID" value="RZN61968.1"/>
    <property type="molecule type" value="Genomic_DNA"/>
</dbReference>